<dbReference type="STRING" id="38654.A0A3Q0HEP8"/>
<dbReference type="GeneID" id="102368642"/>
<evidence type="ECO:0000313" key="6">
    <source>
        <dbReference type="RefSeq" id="XP_025070147.1"/>
    </source>
</evidence>
<dbReference type="InterPro" id="IPR036860">
    <property type="entry name" value="SH2_dom_sf"/>
</dbReference>
<gene>
    <name evidence="6" type="primary">SH2D2A</name>
</gene>
<evidence type="ECO:0000259" key="4">
    <source>
        <dbReference type="PROSITE" id="PS50001"/>
    </source>
</evidence>
<feature type="region of interest" description="Disordered" evidence="3">
    <location>
        <begin position="264"/>
        <end position="289"/>
    </location>
</feature>
<dbReference type="PANTHER" id="PTHR14388:SF9">
    <property type="entry name" value="SH2 DOMAIN-CONTAINING PROTEIN 2A"/>
    <property type="match status" value="1"/>
</dbReference>
<accession>A0A3Q0HEP8</accession>
<dbReference type="PANTHER" id="PTHR14388">
    <property type="entry name" value="T CELL-SPECIFIC ADAPTER PROTEIN TSAD"/>
    <property type="match status" value="1"/>
</dbReference>
<reference evidence="6" key="1">
    <citation type="submission" date="2025-08" db="UniProtKB">
        <authorList>
            <consortium name="RefSeq"/>
        </authorList>
    </citation>
    <scope>IDENTIFICATION</scope>
</reference>
<dbReference type="InterPro" id="IPR000980">
    <property type="entry name" value="SH2"/>
</dbReference>
<dbReference type="SUPFAM" id="SSF55550">
    <property type="entry name" value="SH2 domain"/>
    <property type="match status" value="1"/>
</dbReference>
<protein>
    <submittedName>
        <fullName evidence="6">SH2 domain-containing protein 2A</fullName>
    </submittedName>
</protein>
<dbReference type="PROSITE" id="PS50001">
    <property type="entry name" value="SH2"/>
    <property type="match status" value="1"/>
</dbReference>
<name>A0A3Q0HEP8_ALLSI</name>
<feature type="domain" description="SH2" evidence="4">
    <location>
        <begin position="118"/>
        <end position="209"/>
    </location>
</feature>
<keyword evidence="1 2" id="KW-0727">SH2 domain</keyword>
<evidence type="ECO:0000313" key="5">
    <source>
        <dbReference type="Proteomes" id="UP000189705"/>
    </source>
</evidence>
<evidence type="ECO:0000256" key="2">
    <source>
        <dbReference type="PROSITE-ProRule" id="PRU00191"/>
    </source>
</evidence>
<keyword evidence="5" id="KW-1185">Reference proteome</keyword>
<dbReference type="GO" id="GO:0005737">
    <property type="term" value="C:cytoplasm"/>
    <property type="evidence" value="ECO:0007669"/>
    <property type="project" value="TreeGrafter"/>
</dbReference>
<evidence type="ECO:0000256" key="3">
    <source>
        <dbReference type="SAM" id="MobiDB-lite"/>
    </source>
</evidence>
<dbReference type="Proteomes" id="UP000189705">
    <property type="component" value="Unplaced"/>
</dbReference>
<dbReference type="KEGG" id="asn:102368642"/>
<dbReference type="CTD" id="9047"/>
<evidence type="ECO:0000256" key="1">
    <source>
        <dbReference type="ARBA" id="ARBA00022999"/>
    </source>
</evidence>
<feature type="compositionally biased region" description="Polar residues" evidence="3">
    <location>
        <begin position="51"/>
        <end position="64"/>
    </location>
</feature>
<feature type="compositionally biased region" description="Low complexity" evidence="3">
    <location>
        <begin position="65"/>
        <end position="76"/>
    </location>
</feature>
<dbReference type="FunFam" id="3.30.505.10:FF:000103">
    <property type="entry name" value="Si:ch73-109i22.2"/>
    <property type="match status" value="1"/>
</dbReference>
<feature type="region of interest" description="Disordered" evidence="3">
    <location>
        <begin position="356"/>
        <end position="413"/>
    </location>
</feature>
<dbReference type="AlphaFoldDB" id="A0A3Q0HEP8"/>
<dbReference type="PRINTS" id="PR00401">
    <property type="entry name" value="SH2DOMAIN"/>
</dbReference>
<proteinExistence type="predicted"/>
<dbReference type="SMART" id="SM00252">
    <property type="entry name" value="SH2"/>
    <property type="match status" value="1"/>
</dbReference>
<dbReference type="Gene3D" id="3.30.505.10">
    <property type="entry name" value="SH2 domain"/>
    <property type="match status" value="1"/>
</dbReference>
<feature type="region of interest" description="Disordered" evidence="3">
    <location>
        <begin position="1"/>
        <end position="76"/>
    </location>
</feature>
<dbReference type="Pfam" id="PF00017">
    <property type="entry name" value="SH2"/>
    <property type="match status" value="1"/>
</dbReference>
<sequence length="463" mass="50406">MDFAVQPGPDRGADGLEPTEPLLFSTFHPHGLGRSEGSAPALEGRRAASAGPQQGQLHPSSQGEQAPSSQTPSASAARLPWLVPGSGEAAAALRASTQAWFEQTQASRVLPDGQRPDWFHGFLSRRESEQLLQDKPLGCYLIRFSESTVGFVLSYRGWDRCRHYILDQLEDGHYVILGEDSAHARLQELLQHYASAPIHPYYELLTMPCAWSDKDPVDTGIPAGAEAATLPHAALSPAYSVVHKQRQATSQGCSSPEAACPGPLLPAKATRVPSSPWMDTAPPTPPSAPEAKYQQLLRFHTYAEPREGPVPPERRIYHEPDEPIPFYAVGRGSPQDLGPENIYSEVDVAQEVQLTTSTLPPGLSRPQTFPLPRRLHRSVSSQGSRRRRLPAAPSRDRGSSRPSSPMLQVLPPSQLEFDDPVYSRKVPIWSGTMRATGQEGLENVYELLPGDRPLSPGTGGCKA</sequence>
<dbReference type="InParanoid" id="A0A3Q0HEP8"/>
<dbReference type="RefSeq" id="XP_025070147.1">
    <property type="nucleotide sequence ID" value="XM_025214362.1"/>
</dbReference>
<organism evidence="5 6">
    <name type="scientific">Alligator sinensis</name>
    <name type="common">Chinese alligator</name>
    <dbReference type="NCBI Taxonomy" id="38654"/>
    <lineage>
        <taxon>Eukaryota</taxon>
        <taxon>Metazoa</taxon>
        <taxon>Chordata</taxon>
        <taxon>Craniata</taxon>
        <taxon>Vertebrata</taxon>
        <taxon>Euteleostomi</taxon>
        <taxon>Archelosauria</taxon>
        <taxon>Archosauria</taxon>
        <taxon>Crocodylia</taxon>
        <taxon>Alligatoridae</taxon>
        <taxon>Alligatorinae</taxon>
        <taxon>Alligator</taxon>
    </lineage>
</organism>